<dbReference type="Gene3D" id="3.10.440.10">
    <property type="match status" value="1"/>
</dbReference>
<keyword evidence="3" id="KW-0687">Ribonucleoprotein</keyword>
<dbReference type="Ensembl" id="ENSCCNT00000030573.1">
    <property type="protein sequence ID" value="ENSCCNP00000023958.1"/>
    <property type="gene ID" value="ENSCCNG00000023494.1"/>
</dbReference>
<proteinExistence type="inferred from homology"/>
<organism evidence="4">
    <name type="scientific">Castor canadensis</name>
    <name type="common">American beaver</name>
    <dbReference type="NCBI Taxonomy" id="51338"/>
    <lineage>
        <taxon>Eukaryota</taxon>
        <taxon>Metazoa</taxon>
        <taxon>Chordata</taxon>
        <taxon>Craniata</taxon>
        <taxon>Vertebrata</taxon>
        <taxon>Euteleostomi</taxon>
        <taxon>Mammalia</taxon>
        <taxon>Eutheria</taxon>
        <taxon>Euarchontoglires</taxon>
        <taxon>Glires</taxon>
        <taxon>Rodentia</taxon>
        <taxon>Castorimorpha</taxon>
        <taxon>Castoridae</taxon>
        <taxon>Castor</taxon>
    </lineage>
</organism>
<reference evidence="4" key="1">
    <citation type="submission" date="2023-09" db="UniProtKB">
        <authorList>
            <consortium name="Ensembl"/>
        </authorList>
    </citation>
    <scope>IDENTIFICATION</scope>
</reference>
<evidence type="ECO:0000256" key="1">
    <source>
        <dbReference type="ARBA" id="ARBA00010808"/>
    </source>
</evidence>
<keyword evidence="2" id="KW-0689">Ribosomal protein</keyword>
<dbReference type="SUPFAM" id="SSF54575">
    <property type="entry name" value="Ribosomal protein L31e"/>
    <property type="match status" value="1"/>
</dbReference>
<evidence type="ECO:0000313" key="4">
    <source>
        <dbReference type="Ensembl" id="ENSCCNP00000023958.1"/>
    </source>
</evidence>
<evidence type="ECO:0000256" key="3">
    <source>
        <dbReference type="ARBA" id="ARBA00023274"/>
    </source>
</evidence>
<evidence type="ECO:0000256" key="2">
    <source>
        <dbReference type="ARBA" id="ARBA00022980"/>
    </source>
</evidence>
<comment type="similarity">
    <text evidence="1">Belongs to the eukaryotic ribosomal protein eL31 family.</text>
</comment>
<protein>
    <recommendedName>
        <fullName evidence="5">60S ribosomal protein L31</fullName>
    </recommendedName>
</protein>
<name>A0A8C0XD56_CASCN</name>
<dbReference type="AlphaFoldDB" id="A0A8C0XD56"/>
<dbReference type="InterPro" id="IPR023621">
    <property type="entry name" value="Ribosomal_eL31_dom_sf"/>
</dbReference>
<dbReference type="InterPro" id="IPR000054">
    <property type="entry name" value="Ribosomal_eL31"/>
</dbReference>
<dbReference type="SMART" id="SM01380">
    <property type="entry name" value="Ribosomal_L31e"/>
    <property type="match status" value="1"/>
</dbReference>
<dbReference type="PANTHER" id="PTHR10956">
    <property type="entry name" value="60S RIBOSOMAL PROTEIN L31"/>
    <property type="match status" value="1"/>
</dbReference>
<accession>A0A8C0XD56</accession>
<dbReference type="GO" id="GO:0002181">
    <property type="term" value="P:cytoplasmic translation"/>
    <property type="evidence" value="ECO:0007669"/>
    <property type="project" value="TreeGrafter"/>
</dbReference>
<sequence>ITAPTKKGGEKKCSSATNEAVTREYTRNVHKWICGVGFKKCVPRVFKETRKFAMKEMGPPDVRMDTWLNTAVWAKGIGIGFSSTRWWCGCVLKQRWNLDRLMGGRSPF</sequence>
<dbReference type="GO" id="GO:0003735">
    <property type="term" value="F:structural constituent of ribosome"/>
    <property type="evidence" value="ECO:0007669"/>
    <property type="project" value="InterPro"/>
</dbReference>
<dbReference type="Pfam" id="PF01198">
    <property type="entry name" value="Ribosomal_L31e"/>
    <property type="match status" value="1"/>
</dbReference>
<dbReference type="GO" id="GO:0022625">
    <property type="term" value="C:cytosolic large ribosomal subunit"/>
    <property type="evidence" value="ECO:0007669"/>
    <property type="project" value="TreeGrafter"/>
</dbReference>
<dbReference type="PANTHER" id="PTHR10956:SF0">
    <property type="entry name" value="60S RIBOSOMAL PROTEIN L31"/>
    <property type="match status" value="1"/>
</dbReference>
<evidence type="ECO:0008006" key="5">
    <source>
        <dbReference type="Google" id="ProtNLM"/>
    </source>
</evidence>